<evidence type="ECO:0000256" key="1">
    <source>
        <dbReference type="ARBA" id="ARBA00022741"/>
    </source>
</evidence>
<dbReference type="OMA" id="TCEWGAS"/>
<dbReference type="GeneTree" id="ENSGT01030000235249"/>
<proteinExistence type="predicted"/>
<dbReference type="AlphaFoldDB" id="A0A8C3HSW3"/>
<dbReference type="SUPFAM" id="SSF52540">
    <property type="entry name" value="P-loop containing nucleoside triphosphate hydrolases"/>
    <property type="match status" value="1"/>
</dbReference>
<name>A0A8C3HSW3_CHRPI</name>
<accession>A0A8C3HSW3</accession>
<dbReference type="InterPro" id="IPR027417">
    <property type="entry name" value="P-loop_NTPase"/>
</dbReference>
<keyword evidence="2" id="KW-0067">ATP-binding</keyword>
<evidence type="ECO:0000256" key="2">
    <source>
        <dbReference type="ARBA" id="ARBA00022840"/>
    </source>
</evidence>
<protein>
    <recommendedName>
        <fullName evidence="5">Kinesin motor domain-containing protein</fullName>
    </recommendedName>
</protein>
<evidence type="ECO:0000313" key="3">
    <source>
        <dbReference type="Ensembl" id="ENSCPBP00000022973.1"/>
    </source>
</evidence>
<dbReference type="PANTHER" id="PTHR47117:SF9">
    <property type="entry name" value="KINESIN-LIKE PROTEIN KIF1C ISOFORM X1"/>
    <property type="match status" value="1"/>
</dbReference>
<dbReference type="Gene3D" id="3.40.850.10">
    <property type="entry name" value="Kinesin motor domain"/>
    <property type="match status" value="1"/>
</dbReference>
<dbReference type="Ensembl" id="ENSCPBT00000027065.1">
    <property type="protein sequence ID" value="ENSCPBP00000022973.1"/>
    <property type="gene ID" value="ENSCPBG00000016424.1"/>
</dbReference>
<keyword evidence="1" id="KW-0547">Nucleotide-binding</keyword>
<dbReference type="PANTHER" id="PTHR47117">
    <property type="entry name" value="STAR-RELATED LIPID TRANSFER PROTEIN 9"/>
    <property type="match status" value="1"/>
</dbReference>
<evidence type="ECO:0008006" key="5">
    <source>
        <dbReference type="Google" id="ProtNLM"/>
    </source>
</evidence>
<dbReference type="InterPro" id="IPR036961">
    <property type="entry name" value="Kinesin_motor_dom_sf"/>
</dbReference>
<dbReference type="GO" id="GO:0005524">
    <property type="term" value="F:ATP binding"/>
    <property type="evidence" value="ECO:0007669"/>
    <property type="project" value="UniProtKB-KW"/>
</dbReference>
<sequence>MAGASVKVAVRVRPFSSREISRDAKCVIQMQGKTTCKYPWEGGAGSGWSWGFTNPLAQGWE</sequence>
<reference evidence="3" key="1">
    <citation type="submission" date="2025-08" db="UniProtKB">
        <authorList>
            <consortium name="Ensembl"/>
        </authorList>
    </citation>
    <scope>IDENTIFICATION</scope>
</reference>
<keyword evidence="4" id="KW-1185">Reference proteome</keyword>
<evidence type="ECO:0000313" key="4">
    <source>
        <dbReference type="Proteomes" id="UP000694380"/>
    </source>
</evidence>
<dbReference type="Proteomes" id="UP000694380">
    <property type="component" value="Unplaced"/>
</dbReference>
<reference evidence="3" key="2">
    <citation type="submission" date="2025-09" db="UniProtKB">
        <authorList>
            <consortium name="Ensembl"/>
        </authorList>
    </citation>
    <scope>IDENTIFICATION</scope>
</reference>
<organism evidence="3 4">
    <name type="scientific">Chrysemys picta bellii</name>
    <name type="common">Western painted turtle</name>
    <name type="synonym">Emys bellii</name>
    <dbReference type="NCBI Taxonomy" id="8478"/>
    <lineage>
        <taxon>Eukaryota</taxon>
        <taxon>Metazoa</taxon>
        <taxon>Chordata</taxon>
        <taxon>Craniata</taxon>
        <taxon>Vertebrata</taxon>
        <taxon>Euteleostomi</taxon>
        <taxon>Archelosauria</taxon>
        <taxon>Testudinata</taxon>
        <taxon>Testudines</taxon>
        <taxon>Cryptodira</taxon>
        <taxon>Durocryptodira</taxon>
        <taxon>Testudinoidea</taxon>
        <taxon>Emydidae</taxon>
        <taxon>Chrysemys</taxon>
    </lineage>
</organism>